<feature type="compositionally biased region" description="Basic and acidic residues" evidence="1">
    <location>
        <begin position="968"/>
        <end position="986"/>
    </location>
</feature>
<dbReference type="KEGG" id="clec:106669021"/>
<evidence type="ECO:0000256" key="1">
    <source>
        <dbReference type="SAM" id="MobiDB-lite"/>
    </source>
</evidence>
<feature type="signal peptide" evidence="2">
    <location>
        <begin position="1"/>
        <end position="15"/>
    </location>
</feature>
<dbReference type="OrthoDB" id="6631487at2759"/>
<dbReference type="GeneID" id="106669021"/>
<reference evidence="3" key="1">
    <citation type="submission" date="2022-01" db="UniProtKB">
        <authorList>
            <consortium name="EnsemblMetazoa"/>
        </authorList>
    </citation>
    <scope>IDENTIFICATION</scope>
</reference>
<proteinExistence type="predicted"/>
<feature type="region of interest" description="Disordered" evidence="1">
    <location>
        <begin position="1327"/>
        <end position="1372"/>
    </location>
</feature>
<feature type="compositionally biased region" description="Polar residues" evidence="1">
    <location>
        <begin position="1334"/>
        <end position="1343"/>
    </location>
</feature>
<evidence type="ECO:0000313" key="3">
    <source>
        <dbReference type="EnsemblMetazoa" id="XP_014253755.1"/>
    </source>
</evidence>
<dbReference type="EnsemblMetazoa" id="XM_014398269.2">
    <property type="protein sequence ID" value="XP_014253755.1"/>
    <property type="gene ID" value="LOC106669021"/>
</dbReference>
<feature type="compositionally biased region" description="Basic residues" evidence="1">
    <location>
        <begin position="1257"/>
        <end position="1266"/>
    </location>
</feature>
<feature type="compositionally biased region" description="Basic and acidic residues" evidence="1">
    <location>
        <begin position="1181"/>
        <end position="1194"/>
    </location>
</feature>
<feature type="chain" id="PRO_5035164639" evidence="2">
    <location>
        <begin position="16"/>
        <end position="1386"/>
    </location>
</feature>
<accession>A0A8I6S0V3</accession>
<feature type="region of interest" description="Disordered" evidence="1">
    <location>
        <begin position="61"/>
        <end position="81"/>
    </location>
</feature>
<feature type="compositionally biased region" description="Basic and acidic residues" evidence="1">
    <location>
        <begin position="1202"/>
        <end position="1229"/>
    </location>
</feature>
<feature type="region of interest" description="Disordered" evidence="1">
    <location>
        <begin position="968"/>
        <end position="989"/>
    </location>
</feature>
<evidence type="ECO:0000313" key="4">
    <source>
        <dbReference type="Proteomes" id="UP000494040"/>
    </source>
</evidence>
<sequence length="1386" mass="159220">MFLLVLFVFFSESDGEYSFKENLIPYETYLSGPYWTYPVRKNNLIHGPGYFREGLRFKRESGLSQQEPSEHEFPRDVPTKPEYANKGQWAKGKIPGKETELGFVPLQIYSQVRKYDTVKHLPRSDALKEASTAEEVAAAARLREVLRQKKIQQVYEEEGYEDSGYDHGFYNHHGAKYEDKEKNEQITIPKAGDSQVKSAEEVGILTNLNSQSTPPKPPSVGYFKNLKSESSEKSTTWGDSGEEAFLLKETYPKVSGKHSLINGKKIIENDTEKYDVEKIESKEDYNSESRSREKLDERKDISLGSVAAPRSGVVDEAEVRVINDPRPKGNHIVFPGRHTKRQYALGRPINNWTPMAPADVYIQGSIGYQLKRPFFPGDSLTHHYVPYVPFPNFYSDNPTSYASPVPHVIRLAVKPTRSPLLNTKRGEIHGAGTLTAYASLVPNNLSVSTEIHPNRTGYIQPRSNNSLDLGSSKTRIVGRERHYNNFTRGNKTLKDVTRQPTWNINKTHLHTRHPSLPRDGKEKFLELQRAHAGALVAERPDKRAPKSGDWPVKYIEQLTIAHYSSQENNPITPIQNNTERLIELTKMLNAKVDYPRVKREATINFDEHKYPFYHGVSSGSNGNKDSALKYATNPDMIPKKTLGGMEFYESRDRLVRCKDPSPPEDIIPERKEDGDWNKNVQVETPRMKGLGDSIQCMKNKYFGKEPLDNPFFQEGVEPMTHRTANEKMETAPLRKLRNGDTSKRQTTILNQENTTKHYHTTSNQKDYSNHKMNHDNNATVFPYKNHRQEFEPISPGYDSRIVSPYPYYIENSNNKNYYSVHENSQESGIEVDVSKPRYRPPHHFMYTPIYTPKKYKPKPVSIYSIISHKGNPQHYRPLLYAHSIKTHRIVPMYPYLTTTTQSPDNIASDTQSKPVKWYIIRPGEYTENKELAEEKKETPSIWSYMNPLTPLKWWFPSLFDNRRKEPRYRERRDVDYEQDLPDDKGKPNMSSELNVHISLNSDASNKAYFKIPTNHRPESSTKPQMSLDELQLRLNMTDSVKSRLSRLSGGYISRSNASFVDPMVKIANSSLPLPTAPTTRSLEAPTGKSKLSFPRTKIPQRKYLQYQKPLNADKKTMRTTTTTRSPTTTVTRMYKPKKIINPKFVPRTPVDAFSVLKAQTSNSESPFDSSEIDRNPRELQQVEHRRVTKEETYKRTYTPQVEARENREGEHSEEEMKYSAKISDSHPLSERSTNGTLTYLVDPATGIGVWGEMPRRRDWKPKKKAKSNGEAGSIYSYPSGGRKSENLSETQAHPTTKKNSKKQKEAQYENEAYIVSLMRSVPLPVQRHPKRKQQFQSVSSQRGLESAEGRSIEVLTEEPENYPSPPRTTTVFIRDPDKRKYFYVND</sequence>
<keyword evidence="2" id="KW-0732">Signal</keyword>
<feature type="region of interest" description="Disordered" evidence="1">
    <location>
        <begin position="1253"/>
        <end position="1307"/>
    </location>
</feature>
<feature type="compositionally biased region" description="Basic and acidic residues" evidence="1">
    <location>
        <begin position="68"/>
        <end position="79"/>
    </location>
</feature>
<organism evidence="3 4">
    <name type="scientific">Cimex lectularius</name>
    <name type="common">Bed bug</name>
    <name type="synonym">Acanthia lectularia</name>
    <dbReference type="NCBI Taxonomy" id="79782"/>
    <lineage>
        <taxon>Eukaryota</taxon>
        <taxon>Metazoa</taxon>
        <taxon>Ecdysozoa</taxon>
        <taxon>Arthropoda</taxon>
        <taxon>Hexapoda</taxon>
        <taxon>Insecta</taxon>
        <taxon>Pterygota</taxon>
        <taxon>Neoptera</taxon>
        <taxon>Paraneoptera</taxon>
        <taxon>Hemiptera</taxon>
        <taxon>Heteroptera</taxon>
        <taxon>Panheteroptera</taxon>
        <taxon>Cimicomorpha</taxon>
        <taxon>Cimicidae</taxon>
        <taxon>Cimex</taxon>
    </lineage>
</organism>
<dbReference type="OMA" id="SIWSYMN"/>
<name>A0A8I6S0V3_CIMLE</name>
<protein>
    <submittedName>
        <fullName evidence="3">Uncharacterized protein</fullName>
    </submittedName>
</protein>
<evidence type="ECO:0000256" key="2">
    <source>
        <dbReference type="SAM" id="SignalP"/>
    </source>
</evidence>
<feature type="region of interest" description="Disordered" evidence="1">
    <location>
        <begin position="1181"/>
        <end position="1233"/>
    </location>
</feature>
<dbReference type="Proteomes" id="UP000494040">
    <property type="component" value="Unassembled WGS sequence"/>
</dbReference>
<keyword evidence="4" id="KW-1185">Reference proteome</keyword>
<dbReference type="RefSeq" id="XP_014253755.1">
    <property type="nucleotide sequence ID" value="XM_014398269.2"/>
</dbReference>